<dbReference type="AlphaFoldDB" id="A0A9Q8EDY3"/>
<feature type="coiled-coil region" evidence="1">
    <location>
        <begin position="37"/>
        <end position="64"/>
    </location>
</feature>
<protein>
    <submittedName>
        <fullName evidence="2">Uncharacterized protein</fullName>
    </submittedName>
</protein>
<comment type="caution">
    <text evidence="2">The sequence shown here is derived from an EMBL/GenBank/DDBJ whole genome shotgun (WGS) entry which is preliminary data.</text>
</comment>
<evidence type="ECO:0000256" key="1">
    <source>
        <dbReference type="SAM" id="Coils"/>
    </source>
</evidence>
<gene>
    <name evidence="2" type="ORF">NCTC8782_04928</name>
</gene>
<reference evidence="2 3" key="1">
    <citation type="submission" date="2018-06" db="EMBL/GenBank/DDBJ databases">
        <authorList>
            <consortium name="Pathogen Informatics"/>
            <person name="Doyle S."/>
        </authorList>
    </citation>
    <scope>NUCLEOTIDE SEQUENCE [LARGE SCALE GENOMIC DNA]</scope>
    <source>
        <strain evidence="2 3">NCTC8782</strain>
    </source>
</reference>
<name>A0A9Q8EDY3_9ENTR</name>
<organism evidence="2 3">
    <name type="scientific">Citrobacter youngae</name>
    <dbReference type="NCBI Taxonomy" id="133448"/>
    <lineage>
        <taxon>Bacteria</taxon>
        <taxon>Pseudomonadati</taxon>
        <taxon>Pseudomonadota</taxon>
        <taxon>Gammaproteobacteria</taxon>
        <taxon>Enterobacterales</taxon>
        <taxon>Enterobacteriaceae</taxon>
        <taxon>Citrobacter</taxon>
        <taxon>Citrobacter freundii complex</taxon>
    </lineage>
</organism>
<evidence type="ECO:0000313" key="3">
    <source>
        <dbReference type="Proteomes" id="UP000255286"/>
    </source>
</evidence>
<proteinExistence type="predicted"/>
<dbReference type="RefSeq" id="WP_241008082.1">
    <property type="nucleotide sequence ID" value="NZ_UIGT01000008.1"/>
</dbReference>
<accession>A0A9Q8EDY3</accession>
<sequence length="187" mass="21038">MEATKDNLLLVEGTLPPVGATLFLTPDRFDIKAETEIDSRARREEQARQRLTRQEEERQQKAALDMKLMQQAQERNARLYLPVRWTSGFKSVISGLTENSSGNGINRRTVIHVLLLEDIRDGRLVRNEGDFLCTAAGGSNGKLWVNPATHSDGEYGPYVCEITCKQCIKAALRWQDKNKAVPPECVP</sequence>
<dbReference type="Proteomes" id="UP000255286">
    <property type="component" value="Unassembled WGS sequence"/>
</dbReference>
<keyword evidence="1" id="KW-0175">Coiled coil</keyword>
<dbReference type="EMBL" id="UIGT01000008">
    <property type="protein sequence ID" value="SUY94494.1"/>
    <property type="molecule type" value="Genomic_DNA"/>
</dbReference>
<evidence type="ECO:0000313" key="2">
    <source>
        <dbReference type="EMBL" id="SUY94494.1"/>
    </source>
</evidence>